<reference evidence="1" key="1">
    <citation type="submission" date="2020-05" db="EMBL/GenBank/DDBJ databases">
        <authorList>
            <person name="Chiriac C."/>
            <person name="Salcher M."/>
            <person name="Ghai R."/>
            <person name="Kavagutti S V."/>
        </authorList>
    </citation>
    <scope>NUCLEOTIDE SEQUENCE</scope>
</reference>
<sequence length="97" mass="11383">MDVKAQIKALKSAIDAIINMYHHNQTPKIIWHALPGKKLKATWEPEYQGHTYGFKESDMDPIQEWCYQNLPGSKRLSFDTFIFADDQQITIFLLRWA</sequence>
<organism evidence="1">
    <name type="scientific">uncultured Caudovirales phage</name>
    <dbReference type="NCBI Taxonomy" id="2100421"/>
    <lineage>
        <taxon>Viruses</taxon>
        <taxon>Duplodnaviria</taxon>
        <taxon>Heunggongvirae</taxon>
        <taxon>Uroviricota</taxon>
        <taxon>Caudoviricetes</taxon>
        <taxon>Peduoviridae</taxon>
        <taxon>Maltschvirus</taxon>
        <taxon>Maltschvirus maltsch</taxon>
    </lineage>
</organism>
<proteinExistence type="predicted"/>
<evidence type="ECO:0000313" key="1">
    <source>
        <dbReference type="EMBL" id="CAB4221536.1"/>
    </source>
</evidence>
<dbReference type="EMBL" id="LR797503">
    <property type="protein sequence ID" value="CAB4221536.1"/>
    <property type="molecule type" value="Genomic_DNA"/>
</dbReference>
<gene>
    <name evidence="1" type="ORF">UFOVP1636_354</name>
</gene>
<protein>
    <submittedName>
        <fullName evidence="1">Uncharacterized protein</fullName>
    </submittedName>
</protein>
<accession>A0A6J5T2S3</accession>
<name>A0A6J5T2S3_9CAUD</name>